<feature type="compositionally biased region" description="Polar residues" evidence="10">
    <location>
        <begin position="1"/>
        <end position="15"/>
    </location>
</feature>
<feature type="compositionally biased region" description="Low complexity" evidence="10">
    <location>
        <begin position="514"/>
        <end position="523"/>
    </location>
</feature>
<feature type="compositionally biased region" description="Low complexity" evidence="10">
    <location>
        <begin position="18"/>
        <end position="32"/>
    </location>
</feature>
<dbReference type="Proteomes" id="UP001162480">
    <property type="component" value="Chromosome 17"/>
</dbReference>
<proteinExistence type="predicted"/>
<dbReference type="GO" id="GO:0005634">
    <property type="term" value="C:nucleus"/>
    <property type="evidence" value="ECO:0007669"/>
    <property type="project" value="UniProtKB-SubCell"/>
</dbReference>
<keyword evidence="4 9" id="KW-0863">Zinc-finger</keyword>
<evidence type="ECO:0000256" key="3">
    <source>
        <dbReference type="ARBA" id="ARBA00022737"/>
    </source>
</evidence>
<feature type="region of interest" description="Disordered" evidence="10">
    <location>
        <begin position="410"/>
        <end position="432"/>
    </location>
</feature>
<evidence type="ECO:0000313" key="12">
    <source>
        <dbReference type="EMBL" id="CAI9735132.1"/>
    </source>
</evidence>
<evidence type="ECO:0000313" key="13">
    <source>
        <dbReference type="Proteomes" id="UP001162480"/>
    </source>
</evidence>
<dbReference type="SUPFAM" id="SSF57667">
    <property type="entry name" value="beta-beta-alpha zinc fingers"/>
    <property type="match status" value="2"/>
</dbReference>
<sequence length="912" mass="100164">MTLPMTTLCSSNNDDTLPAPAQQQQQPQQQQQTQHCFSSSAKMADSIDPFGLNISKSEHSFSPVLSGSTTNGVSSLSTLSVNASKDVRDAQFVPINHASSINDAEESSIERSSDHDDEPVECGECNKEFLTLQEYMEHPCARSESGSRVGREENQGSISDNELSDGESFDGRIVYNPDGSAYIIEGADSDQSDIDSIVDVPQQEGSIIVKKGKVEDSKASVYPQIANAFFVPRNTASFFNNFYMVSAQKYMPDAPIMHSYRVYDVRSAKKDLLNEGKSGDDCSESNEKSAIRCEDSISTSNAGAATVPTKPILMCFICKLSFGYTKSFIAHAIGEHSMDLNEEEKAIMSRKNASAIIQGVGKHKKPLMSFLEPNPTPVPETTVLSNPRHLTNSHPTSTVCSTSVDKDSSTSVIYSHGRPNTSEKLTSSRHFHPQNCSIPSQDLTSHITHGLSANSEAAITSAAATTLSSTQLQLATSVGCQLTPAAVETTTTAAVTPEISNPHNEASIGDSKVPSSSSPSSSSHLELERATVSDSVPLPYSESNHIERTNSHTFLTSPIQGIPGFLGSCDEHPQGRAHGVECPKCDMILSSSQSLGGHMTMMHSRNSCKTLKCPKCNWHYKYQETLEIHMKEKHPENDAQCIYCVTNQPHPRLARGETYACGYKPYRCEVCNYSTTTKGNLSIHMQSDKHLNNVQELANGGDIKLQTQSFNQENAQLKKNKPKPTWRCDVCNYETNVARNLRIHMTSEKHTHNMLALQQNMKQMQGDMSLHMNPVLLLGQQDPALLNLQSSLSASNSQFSFDQPLIQQGATRNFEIPVDLSKENDLSCFSYENDEKLAEGAMMLHCCVCNIFTSDTIDMLSHHLNIDRTKQHETDDIIISAGAREMPTNGSIRDFHCQGIHGRQRTQDVRLG</sequence>
<dbReference type="PROSITE" id="PS00028">
    <property type="entry name" value="ZINC_FINGER_C2H2_1"/>
    <property type="match status" value="2"/>
</dbReference>
<dbReference type="Pfam" id="PF12874">
    <property type="entry name" value="zf-met"/>
    <property type="match status" value="1"/>
</dbReference>
<dbReference type="GO" id="GO:0000978">
    <property type="term" value="F:RNA polymerase II cis-regulatory region sequence-specific DNA binding"/>
    <property type="evidence" value="ECO:0007669"/>
    <property type="project" value="TreeGrafter"/>
</dbReference>
<keyword evidence="13" id="KW-1185">Reference proteome</keyword>
<protein>
    <submittedName>
        <fullName evidence="12">Zinc finger homeobox protein 4-like isoform X1</fullName>
    </submittedName>
</protein>
<evidence type="ECO:0000256" key="10">
    <source>
        <dbReference type="SAM" id="MobiDB-lite"/>
    </source>
</evidence>
<dbReference type="PANTHER" id="PTHR45891:SF3">
    <property type="entry name" value="ZINC FINGER PROTEIN 2"/>
    <property type="match status" value="1"/>
</dbReference>
<evidence type="ECO:0000256" key="5">
    <source>
        <dbReference type="ARBA" id="ARBA00022833"/>
    </source>
</evidence>
<evidence type="ECO:0000256" key="7">
    <source>
        <dbReference type="ARBA" id="ARBA00023155"/>
    </source>
</evidence>
<organism evidence="12 13">
    <name type="scientific">Octopus vulgaris</name>
    <name type="common">Common octopus</name>
    <dbReference type="NCBI Taxonomy" id="6645"/>
    <lineage>
        <taxon>Eukaryota</taxon>
        <taxon>Metazoa</taxon>
        <taxon>Spiralia</taxon>
        <taxon>Lophotrochozoa</taxon>
        <taxon>Mollusca</taxon>
        <taxon>Cephalopoda</taxon>
        <taxon>Coleoidea</taxon>
        <taxon>Octopodiformes</taxon>
        <taxon>Octopoda</taxon>
        <taxon>Incirrata</taxon>
        <taxon>Octopodidae</taxon>
        <taxon>Octopus</taxon>
    </lineage>
</organism>
<dbReference type="SMART" id="SM00355">
    <property type="entry name" value="ZnF_C2H2"/>
    <property type="match status" value="5"/>
</dbReference>
<evidence type="ECO:0000256" key="2">
    <source>
        <dbReference type="ARBA" id="ARBA00022723"/>
    </source>
</evidence>
<dbReference type="GO" id="GO:0000981">
    <property type="term" value="F:DNA-binding transcription factor activity, RNA polymerase II-specific"/>
    <property type="evidence" value="ECO:0007669"/>
    <property type="project" value="TreeGrafter"/>
</dbReference>
<accession>A0AA36BJX9</accession>
<feature type="region of interest" description="Disordered" evidence="10">
    <location>
        <begin position="141"/>
        <end position="168"/>
    </location>
</feature>
<keyword evidence="6" id="KW-0238">DNA-binding</keyword>
<gene>
    <name evidence="12" type="ORF">OCTVUL_1B014453</name>
</gene>
<comment type="subcellular location">
    <subcellularLocation>
        <location evidence="1">Nucleus</location>
    </subcellularLocation>
</comment>
<dbReference type="GO" id="GO:0008270">
    <property type="term" value="F:zinc ion binding"/>
    <property type="evidence" value="ECO:0007669"/>
    <property type="project" value="UniProtKB-KW"/>
</dbReference>
<keyword evidence="5" id="KW-0862">Zinc</keyword>
<dbReference type="Gene3D" id="3.30.160.60">
    <property type="entry name" value="Classic Zinc Finger"/>
    <property type="match status" value="2"/>
</dbReference>
<evidence type="ECO:0000256" key="4">
    <source>
        <dbReference type="ARBA" id="ARBA00022771"/>
    </source>
</evidence>
<evidence type="ECO:0000256" key="6">
    <source>
        <dbReference type="ARBA" id="ARBA00023125"/>
    </source>
</evidence>
<keyword evidence="3" id="KW-0677">Repeat</keyword>
<dbReference type="InterPro" id="IPR051968">
    <property type="entry name" value="ZnFinger_Homeobox_TR"/>
</dbReference>
<evidence type="ECO:0000256" key="1">
    <source>
        <dbReference type="ARBA" id="ARBA00004123"/>
    </source>
</evidence>
<name>A0AA36BJX9_OCTVU</name>
<dbReference type="Pfam" id="PF00096">
    <property type="entry name" value="zf-C2H2"/>
    <property type="match status" value="1"/>
</dbReference>
<dbReference type="PANTHER" id="PTHR45891">
    <property type="entry name" value="ZINC FINGER HOMEOBOX PROTEIN"/>
    <property type="match status" value="1"/>
</dbReference>
<keyword evidence="2" id="KW-0479">Metal-binding</keyword>
<feature type="region of interest" description="Disordered" evidence="10">
    <location>
        <begin position="1"/>
        <end position="41"/>
    </location>
</feature>
<dbReference type="AlphaFoldDB" id="A0AA36BJX9"/>
<dbReference type="InterPro" id="IPR036236">
    <property type="entry name" value="Znf_C2H2_sf"/>
</dbReference>
<keyword evidence="7" id="KW-0371">Homeobox</keyword>
<dbReference type="InterPro" id="IPR013087">
    <property type="entry name" value="Znf_C2H2_type"/>
</dbReference>
<evidence type="ECO:0000256" key="9">
    <source>
        <dbReference type="PROSITE-ProRule" id="PRU00042"/>
    </source>
</evidence>
<keyword evidence="8" id="KW-0539">Nucleus</keyword>
<dbReference type="PROSITE" id="PS50157">
    <property type="entry name" value="ZINC_FINGER_C2H2_2"/>
    <property type="match status" value="1"/>
</dbReference>
<dbReference type="FunFam" id="3.30.160.60:FF:000081">
    <property type="entry name" value="Zinc finger homeobox protein 4"/>
    <property type="match status" value="1"/>
</dbReference>
<feature type="domain" description="C2H2-type" evidence="11">
    <location>
        <begin position="666"/>
        <end position="695"/>
    </location>
</feature>
<reference evidence="12" key="1">
    <citation type="submission" date="2023-08" db="EMBL/GenBank/DDBJ databases">
        <authorList>
            <person name="Alioto T."/>
            <person name="Alioto T."/>
            <person name="Gomez Garrido J."/>
        </authorList>
    </citation>
    <scope>NUCLEOTIDE SEQUENCE</scope>
</reference>
<evidence type="ECO:0000256" key="8">
    <source>
        <dbReference type="ARBA" id="ARBA00023242"/>
    </source>
</evidence>
<dbReference type="EMBL" id="OX597830">
    <property type="protein sequence ID" value="CAI9735132.1"/>
    <property type="molecule type" value="Genomic_DNA"/>
</dbReference>
<feature type="region of interest" description="Disordered" evidence="10">
    <location>
        <begin position="96"/>
        <end position="120"/>
    </location>
</feature>
<feature type="region of interest" description="Disordered" evidence="10">
    <location>
        <begin position="494"/>
        <end position="538"/>
    </location>
</feature>
<evidence type="ECO:0000259" key="11">
    <source>
        <dbReference type="PROSITE" id="PS50157"/>
    </source>
</evidence>